<organism evidence="3 4">
    <name type="scientific">Heterodera schachtii</name>
    <name type="common">Sugarbeet cyst nematode worm</name>
    <name type="synonym">Tylenchus schachtii</name>
    <dbReference type="NCBI Taxonomy" id="97005"/>
    <lineage>
        <taxon>Eukaryota</taxon>
        <taxon>Metazoa</taxon>
        <taxon>Ecdysozoa</taxon>
        <taxon>Nematoda</taxon>
        <taxon>Chromadorea</taxon>
        <taxon>Rhabditida</taxon>
        <taxon>Tylenchina</taxon>
        <taxon>Tylenchomorpha</taxon>
        <taxon>Tylenchoidea</taxon>
        <taxon>Heteroderidae</taxon>
        <taxon>Heteroderinae</taxon>
        <taxon>Heterodera</taxon>
    </lineage>
</organism>
<evidence type="ECO:0000256" key="2">
    <source>
        <dbReference type="SAM" id="SignalP"/>
    </source>
</evidence>
<comment type="caution">
    <text evidence="3">The sequence shown here is derived from an EMBL/GenBank/DDBJ whole genome shotgun (WGS) entry which is preliminary data.</text>
</comment>
<feature type="signal peptide" evidence="2">
    <location>
        <begin position="1"/>
        <end position="22"/>
    </location>
</feature>
<sequence>MPFKFSLIVAIFVLCAAPFALGQLQNAVKGKKCAKDQVVNKLTVYEDGAIEAECGPLPCGSTASTCSEDLSTCKAPSEVFSGMKWAQNGQSLLLRCCSMRASNKLYIGTDLVTLGSYYTGGIVPEQDLTTPGKGAVEYDFVANARTEQGGVRIWVYRAVCGGGPKKGTAPNAAQLPEAGESNDGQPQHKFSDAAVAQNGDDEPQQSPADPEQADGESEQAQQHNPLQYRPRTHRRRIRMAAMAGAGGNE</sequence>
<feature type="region of interest" description="Disordered" evidence="1">
    <location>
        <begin position="167"/>
        <end position="249"/>
    </location>
</feature>
<reference evidence="3 4" key="1">
    <citation type="submission" date="2024-10" db="EMBL/GenBank/DDBJ databases">
        <authorList>
            <person name="Kim D."/>
        </authorList>
    </citation>
    <scope>NUCLEOTIDE SEQUENCE [LARGE SCALE GENOMIC DNA]</scope>
    <source>
        <strain evidence="3">Taebaek</strain>
    </source>
</reference>
<keyword evidence="2" id="KW-0732">Signal</keyword>
<dbReference type="EMBL" id="JBICCN010000027">
    <property type="protein sequence ID" value="KAL3101003.1"/>
    <property type="molecule type" value="Genomic_DNA"/>
</dbReference>
<evidence type="ECO:0000313" key="3">
    <source>
        <dbReference type="EMBL" id="KAL3101003.1"/>
    </source>
</evidence>
<dbReference type="AlphaFoldDB" id="A0ABD2KE66"/>
<keyword evidence="4" id="KW-1185">Reference proteome</keyword>
<evidence type="ECO:0000313" key="4">
    <source>
        <dbReference type="Proteomes" id="UP001620645"/>
    </source>
</evidence>
<dbReference type="Proteomes" id="UP001620645">
    <property type="component" value="Unassembled WGS sequence"/>
</dbReference>
<gene>
    <name evidence="3" type="ORF">niasHS_001463</name>
</gene>
<protein>
    <submittedName>
        <fullName evidence="3">Uncharacterized protein</fullName>
    </submittedName>
</protein>
<feature type="chain" id="PRO_5044782507" evidence="2">
    <location>
        <begin position="23"/>
        <end position="249"/>
    </location>
</feature>
<accession>A0ABD2KE66</accession>
<proteinExistence type="predicted"/>
<name>A0ABD2KE66_HETSC</name>
<evidence type="ECO:0000256" key="1">
    <source>
        <dbReference type="SAM" id="MobiDB-lite"/>
    </source>
</evidence>